<proteinExistence type="predicted"/>
<feature type="transmembrane region" description="Helical" evidence="1">
    <location>
        <begin position="134"/>
        <end position="152"/>
    </location>
</feature>
<keyword evidence="4" id="KW-1185">Reference proteome</keyword>
<dbReference type="EMBL" id="FNAS01000004">
    <property type="protein sequence ID" value="SDE17760.1"/>
    <property type="molecule type" value="Genomic_DNA"/>
</dbReference>
<accession>A0A1G7ASU6</accession>
<dbReference type="RefSeq" id="WP_092736126.1">
    <property type="nucleotide sequence ID" value="NZ_FNAS01000004.1"/>
</dbReference>
<feature type="transmembrane region" description="Helical" evidence="1">
    <location>
        <begin position="208"/>
        <end position="229"/>
    </location>
</feature>
<dbReference type="STRING" id="1071918.SAMN05421544_10482"/>
<dbReference type="InterPro" id="IPR003675">
    <property type="entry name" value="Rce1/LyrA-like_dom"/>
</dbReference>
<dbReference type="AlphaFoldDB" id="A0A1G7ASU6"/>
<dbReference type="PANTHER" id="PTHR36435">
    <property type="entry name" value="SLR1288 PROTEIN"/>
    <property type="match status" value="1"/>
</dbReference>
<dbReference type="OrthoDB" id="158986at2"/>
<reference evidence="3 4" key="1">
    <citation type="submission" date="2016-10" db="EMBL/GenBank/DDBJ databases">
        <authorList>
            <person name="de Groot N.N."/>
        </authorList>
    </citation>
    <scope>NUCLEOTIDE SEQUENCE [LARGE SCALE GENOMIC DNA]</scope>
    <source>
        <strain evidence="3 4">DSM 24015</strain>
    </source>
</reference>
<evidence type="ECO:0000256" key="1">
    <source>
        <dbReference type="SAM" id="Phobius"/>
    </source>
</evidence>
<feature type="transmembrane region" description="Helical" evidence="1">
    <location>
        <begin position="186"/>
        <end position="203"/>
    </location>
</feature>
<dbReference type="GO" id="GO:0004175">
    <property type="term" value="F:endopeptidase activity"/>
    <property type="evidence" value="ECO:0007669"/>
    <property type="project" value="UniProtKB-ARBA"/>
</dbReference>
<evidence type="ECO:0000313" key="3">
    <source>
        <dbReference type="EMBL" id="SDE17760.1"/>
    </source>
</evidence>
<keyword evidence="1" id="KW-0812">Transmembrane</keyword>
<feature type="domain" description="CAAX prenyl protease 2/Lysostaphin resistance protein A-like" evidence="2">
    <location>
        <begin position="133"/>
        <end position="221"/>
    </location>
</feature>
<feature type="transmembrane region" description="Helical" evidence="1">
    <location>
        <begin position="241"/>
        <end position="261"/>
    </location>
</feature>
<keyword evidence="1" id="KW-0472">Membrane</keyword>
<evidence type="ECO:0000259" key="2">
    <source>
        <dbReference type="Pfam" id="PF02517"/>
    </source>
</evidence>
<dbReference type="PANTHER" id="PTHR36435:SF1">
    <property type="entry name" value="CAAX AMINO TERMINAL PROTEASE FAMILY PROTEIN"/>
    <property type="match status" value="1"/>
</dbReference>
<keyword evidence="1" id="KW-1133">Transmembrane helix</keyword>
<dbReference type="GO" id="GO:0080120">
    <property type="term" value="P:CAAX-box protein maturation"/>
    <property type="evidence" value="ECO:0007669"/>
    <property type="project" value="UniProtKB-ARBA"/>
</dbReference>
<protein>
    <recommendedName>
        <fullName evidence="2">CAAX prenyl protease 2/Lysostaphin resistance protein A-like domain-containing protein</fullName>
    </recommendedName>
</protein>
<organism evidence="3 4">
    <name type="scientific">Riemerella columbipharyngis</name>
    <dbReference type="NCBI Taxonomy" id="1071918"/>
    <lineage>
        <taxon>Bacteria</taxon>
        <taxon>Pseudomonadati</taxon>
        <taxon>Bacteroidota</taxon>
        <taxon>Flavobacteriia</taxon>
        <taxon>Flavobacteriales</taxon>
        <taxon>Weeksellaceae</taxon>
        <taxon>Riemerella</taxon>
    </lineage>
</organism>
<feature type="transmembrane region" description="Helical" evidence="1">
    <location>
        <begin position="44"/>
        <end position="66"/>
    </location>
</feature>
<feature type="transmembrane region" description="Helical" evidence="1">
    <location>
        <begin position="87"/>
        <end position="108"/>
    </location>
</feature>
<feature type="transmembrane region" description="Helical" evidence="1">
    <location>
        <begin position="12"/>
        <end position="38"/>
    </location>
</feature>
<dbReference type="InterPro" id="IPR052710">
    <property type="entry name" value="CAAX_protease"/>
</dbReference>
<dbReference type="Pfam" id="PF02517">
    <property type="entry name" value="Rce1-like"/>
    <property type="match status" value="1"/>
</dbReference>
<name>A0A1G7ASU6_9FLAO</name>
<dbReference type="Proteomes" id="UP000198517">
    <property type="component" value="Unassembled WGS sequence"/>
</dbReference>
<gene>
    <name evidence="3" type="ORF">SAMN05421544_10482</name>
</gene>
<sequence length="272" mass="30873">MGKYKGKFILNTQGVLIILFTYLVVNLFLTGIGMVVGIEYMQDAYFQAGSYFLLFGLIICSFDYFVVLKETGKHFSPDLKKVPLKTYLLIFPMVIGMMLISDYFVALIPTNKGILKDWYNAMVQAINVLQQKEYILILVTVILAPILEEILFRGIVMKGLINRGINPKSAILMSALAFGITHANPWQSAGAFLMGLALGLVYYKTESIYASILLHSFNNLISVLMMIYSPNSNTYSKLFNIPNWWILAIGVLLFSVFYYLFMHRESSIKQIK</sequence>
<evidence type="ECO:0000313" key="4">
    <source>
        <dbReference type="Proteomes" id="UP000198517"/>
    </source>
</evidence>